<dbReference type="AlphaFoldDB" id="A0A9Q8UT96"/>
<reference evidence="2" key="2">
    <citation type="journal article" date="2022" name="Microb. Genom.">
        <title>A chromosome-scale genome assembly of the tomato pathogen Cladosporium fulvum reveals a compartmentalized genome architecture and the presence of a dispensable chromosome.</title>
        <authorList>
            <person name="Zaccaron A.Z."/>
            <person name="Chen L.H."/>
            <person name="Samaras A."/>
            <person name="Stergiopoulos I."/>
        </authorList>
    </citation>
    <scope>NUCLEOTIDE SEQUENCE</scope>
    <source>
        <strain evidence="2">Race5_Kim</strain>
    </source>
</reference>
<reference evidence="2" key="1">
    <citation type="submission" date="2021-12" db="EMBL/GenBank/DDBJ databases">
        <authorList>
            <person name="Zaccaron A."/>
            <person name="Stergiopoulos I."/>
        </authorList>
    </citation>
    <scope>NUCLEOTIDE SEQUENCE</scope>
    <source>
        <strain evidence="2">Race5_Kim</strain>
    </source>
</reference>
<dbReference type="Pfam" id="PF20150">
    <property type="entry name" value="2EXR"/>
    <property type="match status" value="1"/>
</dbReference>
<dbReference type="KEGG" id="ffu:CLAFUR5_08905"/>
<proteinExistence type="predicted"/>
<name>A0A9Q8UT96_PASFU</name>
<dbReference type="InterPro" id="IPR045518">
    <property type="entry name" value="2EXR"/>
</dbReference>
<gene>
    <name evidence="2" type="ORF">CLAFUR5_08905</name>
</gene>
<dbReference type="GeneID" id="71988783"/>
<sequence>MASPPTPNITNTAQEAAAVVAQIRDDAATRLRTAFPYLKTEALDNILNHIFAAESMITAQDTAMTASKANKCFTDLPPELRTRIYEMALISDDKIEIQTLRLMEYDDTIMVQADARAALLSVNRQVRSETLPVYYGNNTFKATFGRGWDISCTGASKVVVDWAKMIGQEQAGMLSKLNIEFPGDCHEGLIYQLPYYSTGMLTAAKRGHPVELLSRDDILRVLGLEALGIKREAIGVFYGIDAAGIWFE</sequence>
<evidence type="ECO:0000259" key="1">
    <source>
        <dbReference type="Pfam" id="PF20150"/>
    </source>
</evidence>
<dbReference type="OMA" id="RTWAVIC"/>
<accession>A0A9Q8UT96</accession>
<evidence type="ECO:0000313" key="3">
    <source>
        <dbReference type="Proteomes" id="UP000756132"/>
    </source>
</evidence>
<feature type="domain" description="2EXR" evidence="1">
    <location>
        <begin position="72"/>
        <end position="136"/>
    </location>
</feature>
<keyword evidence="3" id="KW-1185">Reference proteome</keyword>
<dbReference type="PANTHER" id="PTHR42085:SF1">
    <property type="entry name" value="F-BOX DOMAIN-CONTAINING PROTEIN"/>
    <property type="match status" value="1"/>
</dbReference>
<dbReference type="EMBL" id="CP090171">
    <property type="protein sequence ID" value="UJO21684.1"/>
    <property type="molecule type" value="Genomic_DNA"/>
</dbReference>
<evidence type="ECO:0000313" key="2">
    <source>
        <dbReference type="EMBL" id="UJO21684.1"/>
    </source>
</evidence>
<protein>
    <recommendedName>
        <fullName evidence="1">2EXR domain-containing protein</fullName>
    </recommendedName>
</protein>
<dbReference type="OrthoDB" id="3650897at2759"/>
<dbReference type="InterPro" id="IPR038883">
    <property type="entry name" value="AN11006-like"/>
</dbReference>
<dbReference type="Proteomes" id="UP000756132">
    <property type="component" value="Chromosome 9"/>
</dbReference>
<dbReference type="PANTHER" id="PTHR42085">
    <property type="entry name" value="F-BOX DOMAIN-CONTAINING PROTEIN"/>
    <property type="match status" value="1"/>
</dbReference>
<organism evidence="2 3">
    <name type="scientific">Passalora fulva</name>
    <name type="common">Tomato leaf mold</name>
    <name type="synonym">Cladosporium fulvum</name>
    <dbReference type="NCBI Taxonomy" id="5499"/>
    <lineage>
        <taxon>Eukaryota</taxon>
        <taxon>Fungi</taxon>
        <taxon>Dikarya</taxon>
        <taxon>Ascomycota</taxon>
        <taxon>Pezizomycotina</taxon>
        <taxon>Dothideomycetes</taxon>
        <taxon>Dothideomycetidae</taxon>
        <taxon>Mycosphaerellales</taxon>
        <taxon>Mycosphaerellaceae</taxon>
        <taxon>Fulvia</taxon>
    </lineage>
</organism>
<dbReference type="RefSeq" id="XP_047766050.1">
    <property type="nucleotide sequence ID" value="XM_047908053.1"/>
</dbReference>